<keyword evidence="2" id="KW-0812">Transmembrane</keyword>
<reference evidence="5 6" key="1">
    <citation type="submission" date="2019-04" db="EMBL/GenBank/DDBJ databases">
        <title>Microbes associate with the intestines of laboratory mice.</title>
        <authorList>
            <person name="Navarre W."/>
            <person name="Wong E."/>
            <person name="Huang K."/>
            <person name="Tropini C."/>
            <person name="Ng K."/>
            <person name="Yu B."/>
        </authorList>
    </citation>
    <scope>NUCLEOTIDE SEQUENCE [LARGE SCALE GENOMIC DNA]</scope>
    <source>
        <strain evidence="5 6">NM69_E16B</strain>
    </source>
</reference>
<feature type="domain" description="Glucosyltransferase 3-like N-terminal" evidence="3">
    <location>
        <begin position="2"/>
        <end position="145"/>
    </location>
</feature>
<evidence type="ECO:0000259" key="3">
    <source>
        <dbReference type="Pfam" id="PF26334"/>
    </source>
</evidence>
<sequence length="346" mass="39654">MKCYLSRNYKGVSSSGYKAKTDMEDLMAGWGFRNIGLKRTFYPHVIVSFVLTLFGVLKALVCLRKGDILFLQYPLKKYFSFICNVAHFKGCKIVILIHDLGSFRRKKLSVSQEIKRLEHADYIIATNPAMQQWIKDRHCQMPVGHLGVWDYLSVARPDAHKELPSPPYQIVYAGALSRRKNAFLYSWGEKIEGYSVNLYGSGFFLEEAKGREHFRIKGFVQSDTLIESVEGDFGLVWDGDSVETCCGDFGEYLQFNTPHKTSLYIRCGLPVIIWERAALAPFVQSNRLGLCIGKLEDLNRLLLSITVEEYREMRNNVLRMSDRISKGFYFKQAAEKAIAFLQTTNQ</sequence>
<organism evidence="5 6">
    <name type="scientific">Bacteroides muris</name>
    <name type="common">ex Afrizal et al. 2022</name>
    <dbReference type="NCBI Taxonomy" id="2516960"/>
    <lineage>
        <taxon>Bacteria</taxon>
        <taxon>Pseudomonadati</taxon>
        <taxon>Bacteroidota</taxon>
        <taxon>Bacteroidia</taxon>
        <taxon>Bacteroidales</taxon>
        <taxon>Bacteroidaceae</taxon>
        <taxon>Bacteroides</taxon>
    </lineage>
</organism>
<keyword evidence="2" id="KW-0472">Membrane</keyword>
<protein>
    <submittedName>
        <fullName evidence="5">Galactofuranosyltransferase</fullName>
    </submittedName>
</protein>
<dbReference type="InterPro" id="IPR058592">
    <property type="entry name" value="Gtf3_C"/>
</dbReference>
<proteinExistence type="predicted"/>
<dbReference type="Pfam" id="PF26334">
    <property type="entry name" value="Gtf3_N"/>
    <property type="match status" value="1"/>
</dbReference>
<keyword evidence="6" id="KW-1185">Reference proteome</keyword>
<dbReference type="PIRSF" id="PIRSF007023">
    <property type="entry name" value="UDP-Galf_transf"/>
    <property type="match status" value="1"/>
</dbReference>
<evidence type="ECO:0000256" key="2">
    <source>
        <dbReference type="SAM" id="Phobius"/>
    </source>
</evidence>
<feature type="transmembrane region" description="Helical" evidence="2">
    <location>
        <begin position="41"/>
        <end position="63"/>
    </location>
</feature>
<name>A0A4S2B641_9BACE</name>
<evidence type="ECO:0000313" key="5">
    <source>
        <dbReference type="EMBL" id="TGY09628.1"/>
    </source>
</evidence>
<dbReference type="Gene3D" id="3.40.50.2000">
    <property type="entry name" value="Glycogen Phosphorylase B"/>
    <property type="match status" value="2"/>
</dbReference>
<dbReference type="RefSeq" id="WP_136008670.1">
    <property type="nucleotide sequence ID" value="NZ_SRYZ01000001.1"/>
</dbReference>
<keyword evidence="1 5" id="KW-0808">Transferase</keyword>
<dbReference type="Proteomes" id="UP000310532">
    <property type="component" value="Unassembled WGS sequence"/>
</dbReference>
<dbReference type="EMBL" id="SRYZ01000001">
    <property type="protein sequence ID" value="TGY09628.1"/>
    <property type="molecule type" value="Genomic_DNA"/>
</dbReference>
<evidence type="ECO:0000256" key="1">
    <source>
        <dbReference type="ARBA" id="ARBA00022679"/>
    </source>
</evidence>
<dbReference type="SUPFAM" id="SSF53756">
    <property type="entry name" value="UDP-Glycosyltransferase/glycogen phosphorylase"/>
    <property type="match status" value="1"/>
</dbReference>
<feature type="domain" description="Glucosyltransferase 3-like C-terminal" evidence="4">
    <location>
        <begin position="170"/>
        <end position="337"/>
    </location>
</feature>
<evidence type="ECO:0000259" key="4">
    <source>
        <dbReference type="Pfam" id="PF26337"/>
    </source>
</evidence>
<dbReference type="Pfam" id="PF26337">
    <property type="entry name" value="Gtf3_C"/>
    <property type="match status" value="1"/>
</dbReference>
<gene>
    <name evidence="5" type="ORF">E5355_00185</name>
</gene>
<dbReference type="AlphaFoldDB" id="A0A4S2B641"/>
<evidence type="ECO:0000313" key="6">
    <source>
        <dbReference type="Proteomes" id="UP000310532"/>
    </source>
</evidence>
<accession>A0A4S2B641</accession>
<comment type="caution">
    <text evidence="5">The sequence shown here is derived from an EMBL/GenBank/DDBJ whole genome shotgun (WGS) entry which is preliminary data.</text>
</comment>
<keyword evidence="2" id="KW-1133">Transmembrane helix</keyword>
<dbReference type="InterPro" id="IPR058591">
    <property type="entry name" value="Gtf3_N"/>
</dbReference>
<dbReference type="GO" id="GO:0016740">
    <property type="term" value="F:transferase activity"/>
    <property type="evidence" value="ECO:0007669"/>
    <property type="project" value="UniProtKB-KW"/>
</dbReference>